<dbReference type="InterPro" id="IPR052533">
    <property type="entry name" value="WalJ/YycJ-like"/>
</dbReference>
<evidence type="ECO:0000313" key="2">
    <source>
        <dbReference type="EMBL" id="UQS87262.1"/>
    </source>
</evidence>
<dbReference type="PANTHER" id="PTHR47619:SF1">
    <property type="entry name" value="EXODEOXYRIBONUCLEASE WALJ"/>
    <property type="match status" value="1"/>
</dbReference>
<dbReference type="Gene3D" id="3.60.15.10">
    <property type="entry name" value="Ribonuclease Z/Hydroxyacylglutathione hydrolase-like"/>
    <property type="match status" value="1"/>
</dbReference>
<sequence length="270" mass="30381">MNDDSNLMRVAILSSGSSGNVAYIQTNQHQILLDAGLSGIKIRKLLKQIDRSVDDIDMLFISHEHSDHSRGMGVLARRCPKMQVFANQETWDALPSSIGKIPESQRNLFPVGTIQTFGELTVQSFGVSHDAASEQCYLFKCGQKRFVLITDTGYISETIQHHIQNSSAFALECNYDVEMLMNGPYPWPLKQRIICDTGHMSNEDEGEILAKVIGNATKAVFLTHRSHHNNTRLVAHQTIEEILTNRGFNVEHDFHLYDTDVCKPTKLINL</sequence>
<dbReference type="AlphaFoldDB" id="A0A976RSX6"/>
<dbReference type="RefSeq" id="WP_260117064.1">
    <property type="nucleotide sequence ID" value="NZ_CP093361.1"/>
</dbReference>
<feature type="domain" description="Metallo-beta-lactamase" evidence="1">
    <location>
        <begin position="18"/>
        <end position="224"/>
    </location>
</feature>
<gene>
    <name evidence="2" type="ORF">MOO44_03650</name>
</gene>
<name>A0A976RSX6_9LACO</name>
<dbReference type="SMART" id="SM00849">
    <property type="entry name" value="Lactamase_B"/>
    <property type="match status" value="1"/>
</dbReference>
<evidence type="ECO:0000313" key="3">
    <source>
        <dbReference type="Proteomes" id="UP000831181"/>
    </source>
</evidence>
<evidence type="ECO:0000259" key="1">
    <source>
        <dbReference type="SMART" id="SM00849"/>
    </source>
</evidence>
<protein>
    <submittedName>
        <fullName evidence="2">MBL fold metallo-hydrolase</fullName>
    </submittedName>
</protein>
<dbReference type="SUPFAM" id="SSF56281">
    <property type="entry name" value="Metallo-hydrolase/oxidoreductase"/>
    <property type="match status" value="1"/>
</dbReference>
<dbReference type="KEGG" id="lbe:MOO44_03650"/>
<dbReference type="PANTHER" id="PTHR47619">
    <property type="entry name" value="METALLO-HYDROLASE YYCJ-RELATED"/>
    <property type="match status" value="1"/>
</dbReference>
<dbReference type="Proteomes" id="UP000831181">
    <property type="component" value="Chromosome"/>
</dbReference>
<dbReference type="InterPro" id="IPR001279">
    <property type="entry name" value="Metallo-B-lactamas"/>
</dbReference>
<dbReference type="EMBL" id="CP093361">
    <property type="protein sequence ID" value="UQS87262.1"/>
    <property type="molecule type" value="Genomic_DNA"/>
</dbReference>
<reference evidence="2" key="1">
    <citation type="journal article" date="2022" name="Int. J. Syst. Evol. Microbiol.">
        <title>Apilactobacillus apisilvae sp. nov., Nicolia spurrieriana gen. nov. sp. nov., Bombilactobacillus folatiphilus sp. nov. and Bombilactobacillus thymidiniphilus sp. nov., four new lactic acid bacterial isolates from stingless bees Tetragonula carbonaria and Austroplebeia australis.</title>
        <authorList>
            <person name="Oliphant S.A."/>
            <person name="Watson-Haigh N.S."/>
            <person name="Sumby K.M."/>
            <person name="Gardner J."/>
            <person name="Groom S."/>
            <person name="Jiranek V."/>
        </authorList>
    </citation>
    <scope>NUCLEOTIDE SEQUENCE</scope>
    <source>
        <strain evidence="2">SGEP1_A5</strain>
    </source>
</reference>
<dbReference type="Pfam" id="PF12706">
    <property type="entry name" value="Lactamase_B_2"/>
    <property type="match status" value="1"/>
</dbReference>
<keyword evidence="3" id="KW-1185">Reference proteome</keyword>
<accession>A0A976RSX6</accession>
<organism evidence="2 3">
    <name type="scientific">Nicoliella spurrieriana</name>
    <dbReference type="NCBI Taxonomy" id="2925830"/>
    <lineage>
        <taxon>Bacteria</taxon>
        <taxon>Bacillati</taxon>
        <taxon>Bacillota</taxon>
        <taxon>Bacilli</taxon>
        <taxon>Lactobacillales</taxon>
        <taxon>Lactobacillaceae</taxon>
        <taxon>Nicoliella</taxon>
    </lineage>
</organism>
<proteinExistence type="predicted"/>
<dbReference type="InterPro" id="IPR036866">
    <property type="entry name" value="RibonucZ/Hydroxyglut_hydro"/>
</dbReference>